<evidence type="ECO:0000259" key="2">
    <source>
        <dbReference type="Pfam" id="PF02374"/>
    </source>
</evidence>
<dbReference type="InterPro" id="IPR027417">
    <property type="entry name" value="P-loop_NTPase"/>
</dbReference>
<dbReference type="Gene3D" id="2.60.40.790">
    <property type="match status" value="1"/>
</dbReference>
<dbReference type="InterPro" id="IPR053262">
    <property type="entry name" value="ArsA_ATPase-like"/>
</dbReference>
<proteinExistence type="inferred from homology"/>
<dbReference type="Gene3D" id="3.40.50.300">
    <property type="entry name" value="P-loop containing nucleotide triphosphate hydrolases"/>
    <property type="match status" value="1"/>
</dbReference>
<protein>
    <submittedName>
        <fullName evidence="5">Uncharacterized protein At1g26090, chloroplastic isoform X1</fullName>
    </submittedName>
</protein>
<feature type="domain" description="ArsA/GET3 Anion-transporting ATPase-like" evidence="2">
    <location>
        <begin position="49"/>
        <end position="204"/>
    </location>
</feature>
<dbReference type="RefSeq" id="XP_050947046.1">
    <property type="nucleotide sequence ID" value="XM_051091089.1"/>
</dbReference>
<dbReference type="InterPro" id="IPR040612">
    <property type="entry name" value="ArsA_HSP20-like"/>
</dbReference>
<evidence type="ECO:0000256" key="1">
    <source>
        <dbReference type="ARBA" id="ARBA00011040"/>
    </source>
</evidence>
<dbReference type="InterPro" id="IPR025723">
    <property type="entry name" value="ArsA/GET3_ATPase-like"/>
</dbReference>
<gene>
    <name evidence="5" type="primary">LOC103489245</name>
</gene>
<dbReference type="GeneID" id="103489245"/>
<dbReference type="CDD" id="cd02035">
    <property type="entry name" value="ArsA"/>
    <property type="match status" value="1"/>
</dbReference>
<dbReference type="SUPFAM" id="SSF52540">
    <property type="entry name" value="P-loop containing nucleoside triphosphate hydrolases"/>
    <property type="match status" value="1"/>
</dbReference>
<dbReference type="Pfam" id="PF02374">
    <property type="entry name" value="ArsA_ATPase"/>
    <property type="match status" value="1"/>
</dbReference>
<evidence type="ECO:0000313" key="4">
    <source>
        <dbReference type="Proteomes" id="UP001652600"/>
    </source>
</evidence>
<dbReference type="Pfam" id="PF17886">
    <property type="entry name" value="ArsA_HSP20"/>
    <property type="match status" value="1"/>
</dbReference>
<dbReference type="Proteomes" id="UP001652600">
    <property type="component" value="Chromosome 10"/>
</dbReference>
<reference evidence="5" key="1">
    <citation type="submission" date="2025-08" db="UniProtKB">
        <authorList>
            <consortium name="RefSeq"/>
        </authorList>
    </citation>
    <scope>IDENTIFICATION</scope>
    <source>
        <tissue evidence="5">Stem</tissue>
    </source>
</reference>
<name>A0ABM3LAJ9_CUCME</name>
<evidence type="ECO:0000259" key="3">
    <source>
        <dbReference type="Pfam" id="PF17886"/>
    </source>
</evidence>
<evidence type="ECO:0000313" key="5">
    <source>
        <dbReference type="RefSeq" id="XP_050947046.1"/>
    </source>
</evidence>
<keyword evidence="4" id="KW-1185">Reference proteome</keyword>
<feature type="domain" description="ArsA HSP20-like" evidence="3">
    <location>
        <begin position="424"/>
        <end position="485"/>
    </location>
</feature>
<accession>A0ABM3LAJ9</accession>
<organism evidence="4 5">
    <name type="scientific">Cucumis melo</name>
    <name type="common">Muskmelon</name>
    <dbReference type="NCBI Taxonomy" id="3656"/>
    <lineage>
        <taxon>Eukaryota</taxon>
        <taxon>Viridiplantae</taxon>
        <taxon>Streptophyta</taxon>
        <taxon>Embryophyta</taxon>
        <taxon>Tracheophyta</taxon>
        <taxon>Spermatophyta</taxon>
        <taxon>Magnoliopsida</taxon>
        <taxon>eudicotyledons</taxon>
        <taxon>Gunneridae</taxon>
        <taxon>Pentapetalae</taxon>
        <taxon>rosids</taxon>
        <taxon>fabids</taxon>
        <taxon>Cucurbitales</taxon>
        <taxon>Cucurbitaceae</taxon>
        <taxon>Benincaseae</taxon>
        <taxon>Cucumis</taxon>
    </lineage>
</organism>
<dbReference type="PANTHER" id="PTHR43868:SF1">
    <property type="entry name" value="P-LOOP CONTAINING NUCLEOSIDE TRIPHOSPHATE HYDROLASES SUPERFAMILY PROTEIN"/>
    <property type="match status" value="1"/>
</dbReference>
<comment type="similarity">
    <text evidence="1">Belongs to the arsA ATPase family.</text>
</comment>
<dbReference type="PANTHER" id="PTHR43868">
    <property type="entry name" value="OS02G0711200 PROTEIN"/>
    <property type="match status" value="1"/>
</dbReference>
<dbReference type="InterPro" id="IPR008978">
    <property type="entry name" value="HSP20-like_chaperone"/>
</dbReference>
<sequence length="486" mass="53059">MASSLLFSPSFFGNPIPISIRTRTPPCSTRIIILHASKQTADVSSQNPTRLLTFLGKGGSGKTTSAVFAAQHFALSGLRTCLVIQNQDPTPEYLLDCKIGNSPVECSHNLSAVRLETTQMLLEPLKRLKQADSRLNMTQGVLEGVVGEELAVLPGMDSIFSILQLERFVGFSGIMGRKDQKDKYDIVIYDGVCTEETIRMIGATSKIRFETLSLSLSLFLSIVPPTPAQICKRKKIICITKRTLDRLYLKYLRSIAEKTDLGRLATPSILRLVDEAMSISRPGSHLGGRTSTDIWETLEHVLEKGSSAFAEPRKFSCYIVMDPTSPASVQSALRYWGCTIQAGAQICGALAFTSSHFNAEASASLKEKFSPLSLAFIPQFSIGSSVDWNTVLGDASSKGPRDLLFSSKSLTSSLIPPVKFDPGNKSVTLLMPGFGKSEIKLYQYRGGSELLVEAGDQRRVISLPKEIQGKVGGAKFMDRSLVITMR</sequence>